<feature type="region of interest" description="Disordered" evidence="1">
    <location>
        <begin position="88"/>
        <end position="109"/>
    </location>
</feature>
<dbReference type="PANTHER" id="PTHR47869:SF2">
    <property type="entry name" value="OS03G0410700 PROTEIN"/>
    <property type="match status" value="1"/>
</dbReference>
<proteinExistence type="predicted"/>
<keyword evidence="3" id="KW-1185">Reference proteome</keyword>
<dbReference type="EMBL" id="JADXDR010000101">
    <property type="protein sequence ID" value="KAI7839406.1"/>
    <property type="molecule type" value="Genomic_DNA"/>
</dbReference>
<sequence length="195" mass="20643">MALTSAGPAWAPSRACGNDGVHSRAIAALSNGNGWRQQQAAVVDGRRRQRRHVAAAAGGGEPKGNLGDELLDFMYAGKKLRKWYGQEGQVLPRDGRPGPSDQQEDEEEPAVREYIAVLDADSSPMAEQVVLQLILNRAKIRALVKDAPAAKSGFGPYIEAVQGDANDAATLSSGGPGEPPQDWQAAYGELLKVSA</sequence>
<organism evidence="2 3">
    <name type="scientific">Chlorella ohadii</name>
    <dbReference type="NCBI Taxonomy" id="2649997"/>
    <lineage>
        <taxon>Eukaryota</taxon>
        <taxon>Viridiplantae</taxon>
        <taxon>Chlorophyta</taxon>
        <taxon>core chlorophytes</taxon>
        <taxon>Trebouxiophyceae</taxon>
        <taxon>Chlorellales</taxon>
        <taxon>Chlorellaceae</taxon>
        <taxon>Chlorella clade</taxon>
        <taxon>Chlorella</taxon>
    </lineage>
</organism>
<name>A0AAD5H0E6_9CHLO</name>
<accession>A0AAD5H0E6</accession>
<reference evidence="2" key="1">
    <citation type="submission" date="2020-11" db="EMBL/GenBank/DDBJ databases">
        <title>Chlorella ohadii genome sequencing and assembly.</title>
        <authorList>
            <person name="Murik O."/>
            <person name="Treves H."/>
            <person name="Kedem I."/>
            <person name="Shotland Y."/>
            <person name="Kaplan A."/>
        </authorList>
    </citation>
    <scope>NUCLEOTIDE SEQUENCE</scope>
    <source>
        <strain evidence="2">1</strain>
    </source>
</reference>
<evidence type="ECO:0000313" key="3">
    <source>
        <dbReference type="Proteomes" id="UP001205105"/>
    </source>
</evidence>
<evidence type="ECO:0000313" key="2">
    <source>
        <dbReference type="EMBL" id="KAI7839406.1"/>
    </source>
</evidence>
<protein>
    <submittedName>
        <fullName evidence="2">Uncharacterized protein</fullName>
    </submittedName>
</protein>
<dbReference type="PANTHER" id="PTHR47869">
    <property type="entry name" value="OS03G0410700 PROTEIN"/>
    <property type="match status" value="1"/>
</dbReference>
<gene>
    <name evidence="2" type="ORF">COHA_006807</name>
</gene>
<dbReference type="AlphaFoldDB" id="A0AAD5H0E6"/>
<dbReference type="Proteomes" id="UP001205105">
    <property type="component" value="Unassembled WGS sequence"/>
</dbReference>
<comment type="caution">
    <text evidence="2">The sequence shown here is derived from an EMBL/GenBank/DDBJ whole genome shotgun (WGS) entry which is preliminary data.</text>
</comment>
<evidence type="ECO:0000256" key="1">
    <source>
        <dbReference type="SAM" id="MobiDB-lite"/>
    </source>
</evidence>